<name>A0A819L3S9_9BILA</name>
<evidence type="ECO:0000313" key="4">
    <source>
        <dbReference type="Proteomes" id="UP000663836"/>
    </source>
</evidence>
<dbReference type="InterPro" id="IPR022703">
    <property type="entry name" value="DUF3533"/>
</dbReference>
<feature type="domain" description="DUF3533" evidence="2">
    <location>
        <begin position="5"/>
        <end position="56"/>
    </location>
</feature>
<keyword evidence="1" id="KW-0812">Transmembrane</keyword>
<dbReference type="Pfam" id="PF12051">
    <property type="entry name" value="DUF3533"/>
    <property type="match status" value="1"/>
</dbReference>
<dbReference type="AlphaFoldDB" id="A0A819L3S9"/>
<feature type="transmembrane region" description="Helical" evidence="1">
    <location>
        <begin position="44"/>
        <end position="65"/>
    </location>
</feature>
<comment type="caution">
    <text evidence="3">The sequence shown here is derived from an EMBL/GenBank/DDBJ whole genome shotgun (WGS) entry which is preliminary data.</text>
</comment>
<sequence length="81" mass="9297">MVSGATIQISLELSPRFFRYGYGTPLYHAINGGRHLLFGSYSRFGINVGVFVIYLVNKSWIFVFLDLTFYQCCLNGNQLQY</sequence>
<accession>A0A819L3S9</accession>
<reference evidence="3" key="1">
    <citation type="submission" date="2021-02" db="EMBL/GenBank/DDBJ databases">
        <authorList>
            <person name="Nowell W R."/>
        </authorList>
    </citation>
    <scope>NUCLEOTIDE SEQUENCE</scope>
</reference>
<dbReference type="EMBL" id="CAJOBD010003643">
    <property type="protein sequence ID" value="CAF3959601.1"/>
    <property type="molecule type" value="Genomic_DNA"/>
</dbReference>
<protein>
    <recommendedName>
        <fullName evidence="2">DUF3533 domain-containing protein</fullName>
    </recommendedName>
</protein>
<evidence type="ECO:0000256" key="1">
    <source>
        <dbReference type="SAM" id="Phobius"/>
    </source>
</evidence>
<evidence type="ECO:0000259" key="2">
    <source>
        <dbReference type="Pfam" id="PF12051"/>
    </source>
</evidence>
<keyword evidence="1" id="KW-0472">Membrane</keyword>
<keyword evidence="1" id="KW-1133">Transmembrane helix</keyword>
<evidence type="ECO:0000313" key="3">
    <source>
        <dbReference type="EMBL" id="CAF3959601.1"/>
    </source>
</evidence>
<proteinExistence type="predicted"/>
<organism evidence="3 4">
    <name type="scientific">Rotaria sordida</name>
    <dbReference type="NCBI Taxonomy" id="392033"/>
    <lineage>
        <taxon>Eukaryota</taxon>
        <taxon>Metazoa</taxon>
        <taxon>Spiralia</taxon>
        <taxon>Gnathifera</taxon>
        <taxon>Rotifera</taxon>
        <taxon>Eurotatoria</taxon>
        <taxon>Bdelloidea</taxon>
        <taxon>Philodinida</taxon>
        <taxon>Philodinidae</taxon>
        <taxon>Rotaria</taxon>
    </lineage>
</organism>
<dbReference type="Proteomes" id="UP000663836">
    <property type="component" value="Unassembled WGS sequence"/>
</dbReference>
<gene>
    <name evidence="3" type="ORF">JBS370_LOCUS24011</name>
</gene>